<dbReference type="GO" id="GO:0008270">
    <property type="term" value="F:zinc ion binding"/>
    <property type="evidence" value="ECO:0007669"/>
    <property type="project" value="UniProtKB-KW"/>
</dbReference>
<evidence type="ECO:0000256" key="7">
    <source>
        <dbReference type="ARBA" id="ARBA00022833"/>
    </source>
</evidence>
<evidence type="ECO:0000256" key="3">
    <source>
        <dbReference type="ARBA" id="ARBA00022679"/>
    </source>
</evidence>
<dbReference type="AlphaFoldDB" id="A0AAE2CWP7"/>
<evidence type="ECO:0000256" key="8">
    <source>
        <dbReference type="PROSITE-ProRule" id="PRU00175"/>
    </source>
</evidence>
<comment type="catalytic activity">
    <reaction evidence="1">
        <text>S-ubiquitinyl-[E2 ubiquitin-conjugating enzyme]-L-cysteine + [acceptor protein]-L-lysine = [E2 ubiquitin-conjugating enzyme]-L-cysteine + N(6)-ubiquitinyl-[acceptor protein]-L-lysine.</text>
        <dbReference type="EC" id="2.3.2.27"/>
    </reaction>
</comment>
<feature type="domain" description="RING-type" evidence="9">
    <location>
        <begin position="105"/>
        <end position="152"/>
    </location>
</feature>
<dbReference type="PANTHER" id="PTHR22937:SF163">
    <property type="entry name" value="RING-TYPE E3 UBIQUITIN TRANSFERASE"/>
    <property type="match status" value="1"/>
</dbReference>
<dbReference type="InterPro" id="IPR045191">
    <property type="entry name" value="MBR1/2-like"/>
</dbReference>
<evidence type="ECO:0000256" key="4">
    <source>
        <dbReference type="ARBA" id="ARBA00022723"/>
    </source>
</evidence>
<evidence type="ECO:0000313" key="11">
    <source>
        <dbReference type="Proteomes" id="UP001293254"/>
    </source>
</evidence>
<reference evidence="10" key="1">
    <citation type="submission" date="2020-06" db="EMBL/GenBank/DDBJ databases">
        <authorList>
            <person name="Li T."/>
            <person name="Hu X."/>
            <person name="Zhang T."/>
            <person name="Song X."/>
            <person name="Zhang H."/>
            <person name="Dai N."/>
            <person name="Sheng W."/>
            <person name="Hou X."/>
            <person name="Wei L."/>
        </authorList>
    </citation>
    <scope>NUCLEOTIDE SEQUENCE</scope>
    <source>
        <strain evidence="10">3651</strain>
        <tissue evidence="10">Leaf</tissue>
    </source>
</reference>
<sequence>MSNLDQEIRADAVISSPDDITNSLFILRQAHVSHDDIINSLHELDDQRAEGTRSGIHRIDEILMTLDPRRWNLHATPSDATISKYLETRSRRAARRVSDGEGIVCVVCLDELHCHGDEGEGTMIATLGCGHEYHVPCIKQWLLRNNVCPLCRTLTVPPS</sequence>
<evidence type="ECO:0000313" key="10">
    <source>
        <dbReference type="EMBL" id="KAK4436849.1"/>
    </source>
</evidence>
<dbReference type="Proteomes" id="UP001293254">
    <property type="component" value="Unassembled WGS sequence"/>
</dbReference>
<dbReference type="InterPro" id="IPR013083">
    <property type="entry name" value="Znf_RING/FYVE/PHD"/>
</dbReference>
<dbReference type="PROSITE" id="PS50089">
    <property type="entry name" value="ZF_RING_2"/>
    <property type="match status" value="1"/>
</dbReference>
<protein>
    <recommendedName>
        <fullName evidence="2">RING-type E3 ubiquitin transferase</fullName>
        <ecNumber evidence="2">2.3.2.27</ecNumber>
    </recommendedName>
</protein>
<keyword evidence="6" id="KW-0833">Ubl conjugation pathway</keyword>
<keyword evidence="11" id="KW-1185">Reference proteome</keyword>
<organism evidence="10 11">
    <name type="scientific">Sesamum alatum</name>
    <dbReference type="NCBI Taxonomy" id="300844"/>
    <lineage>
        <taxon>Eukaryota</taxon>
        <taxon>Viridiplantae</taxon>
        <taxon>Streptophyta</taxon>
        <taxon>Embryophyta</taxon>
        <taxon>Tracheophyta</taxon>
        <taxon>Spermatophyta</taxon>
        <taxon>Magnoliopsida</taxon>
        <taxon>eudicotyledons</taxon>
        <taxon>Gunneridae</taxon>
        <taxon>Pentapetalae</taxon>
        <taxon>asterids</taxon>
        <taxon>lamiids</taxon>
        <taxon>Lamiales</taxon>
        <taxon>Pedaliaceae</taxon>
        <taxon>Sesamum</taxon>
    </lineage>
</organism>
<dbReference type="PANTHER" id="PTHR22937">
    <property type="entry name" value="E3 UBIQUITIN-PROTEIN LIGASE RNF165"/>
    <property type="match status" value="1"/>
</dbReference>
<accession>A0AAE2CWP7</accession>
<dbReference type="InterPro" id="IPR001841">
    <property type="entry name" value="Znf_RING"/>
</dbReference>
<dbReference type="GO" id="GO:0061630">
    <property type="term" value="F:ubiquitin protein ligase activity"/>
    <property type="evidence" value="ECO:0007669"/>
    <property type="project" value="UniProtKB-EC"/>
</dbReference>
<evidence type="ECO:0000256" key="5">
    <source>
        <dbReference type="ARBA" id="ARBA00022771"/>
    </source>
</evidence>
<evidence type="ECO:0000259" key="9">
    <source>
        <dbReference type="PROSITE" id="PS50089"/>
    </source>
</evidence>
<name>A0AAE2CWP7_9LAMI</name>
<evidence type="ECO:0000256" key="1">
    <source>
        <dbReference type="ARBA" id="ARBA00000900"/>
    </source>
</evidence>
<dbReference type="Gene3D" id="3.30.40.10">
    <property type="entry name" value="Zinc/RING finger domain, C3HC4 (zinc finger)"/>
    <property type="match status" value="1"/>
</dbReference>
<gene>
    <name evidence="10" type="ORF">Salat_0018800</name>
</gene>
<reference evidence="10" key="2">
    <citation type="journal article" date="2024" name="Plant">
        <title>Genomic evolution and insights into agronomic trait innovations of Sesamum species.</title>
        <authorList>
            <person name="Miao H."/>
            <person name="Wang L."/>
            <person name="Qu L."/>
            <person name="Liu H."/>
            <person name="Sun Y."/>
            <person name="Le M."/>
            <person name="Wang Q."/>
            <person name="Wei S."/>
            <person name="Zheng Y."/>
            <person name="Lin W."/>
            <person name="Duan Y."/>
            <person name="Cao H."/>
            <person name="Xiong S."/>
            <person name="Wang X."/>
            <person name="Wei L."/>
            <person name="Li C."/>
            <person name="Ma Q."/>
            <person name="Ju M."/>
            <person name="Zhao R."/>
            <person name="Li G."/>
            <person name="Mu C."/>
            <person name="Tian Q."/>
            <person name="Mei H."/>
            <person name="Zhang T."/>
            <person name="Gao T."/>
            <person name="Zhang H."/>
        </authorList>
    </citation>
    <scope>NUCLEOTIDE SEQUENCE</scope>
    <source>
        <strain evidence="10">3651</strain>
    </source>
</reference>
<keyword evidence="4" id="KW-0479">Metal-binding</keyword>
<dbReference type="EC" id="2.3.2.27" evidence="2"/>
<dbReference type="SUPFAM" id="SSF57850">
    <property type="entry name" value="RING/U-box"/>
    <property type="match status" value="1"/>
</dbReference>
<dbReference type="SMART" id="SM00184">
    <property type="entry name" value="RING"/>
    <property type="match status" value="1"/>
</dbReference>
<proteinExistence type="predicted"/>
<dbReference type="Pfam" id="PF13639">
    <property type="entry name" value="zf-RING_2"/>
    <property type="match status" value="1"/>
</dbReference>
<keyword evidence="7" id="KW-0862">Zinc</keyword>
<evidence type="ECO:0000256" key="6">
    <source>
        <dbReference type="ARBA" id="ARBA00022786"/>
    </source>
</evidence>
<comment type="caution">
    <text evidence="10">The sequence shown here is derived from an EMBL/GenBank/DDBJ whole genome shotgun (WGS) entry which is preliminary data.</text>
</comment>
<dbReference type="EMBL" id="JACGWO010000001">
    <property type="protein sequence ID" value="KAK4436849.1"/>
    <property type="molecule type" value="Genomic_DNA"/>
</dbReference>
<keyword evidence="3" id="KW-0808">Transferase</keyword>
<evidence type="ECO:0000256" key="2">
    <source>
        <dbReference type="ARBA" id="ARBA00012483"/>
    </source>
</evidence>
<keyword evidence="5 8" id="KW-0863">Zinc-finger</keyword>